<feature type="transmembrane region" description="Helical" evidence="1">
    <location>
        <begin position="110"/>
        <end position="134"/>
    </location>
</feature>
<name>X1B728_9ZZZZ</name>
<protein>
    <recommendedName>
        <fullName evidence="3">ECF transporter S component</fullName>
    </recommendedName>
</protein>
<feature type="non-terminal residue" evidence="2">
    <location>
        <position position="1"/>
    </location>
</feature>
<feature type="transmembrane region" description="Helical" evidence="1">
    <location>
        <begin position="12"/>
        <end position="36"/>
    </location>
</feature>
<comment type="caution">
    <text evidence="2">The sequence shown here is derived from an EMBL/GenBank/DDBJ whole genome shotgun (WGS) entry which is preliminary data.</text>
</comment>
<keyword evidence="1" id="KW-0472">Membrane</keyword>
<keyword evidence="1" id="KW-1133">Transmembrane helix</keyword>
<feature type="transmembrane region" description="Helical" evidence="1">
    <location>
        <begin position="82"/>
        <end position="104"/>
    </location>
</feature>
<keyword evidence="1" id="KW-0812">Transmembrane</keyword>
<accession>X1B728</accession>
<gene>
    <name evidence="2" type="ORF">S01H4_46325</name>
</gene>
<evidence type="ECO:0000256" key="1">
    <source>
        <dbReference type="SAM" id="Phobius"/>
    </source>
</evidence>
<dbReference type="Gene3D" id="1.10.1760.20">
    <property type="match status" value="1"/>
</dbReference>
<evidence type="ECO:0000313" key="2">
    <source>
        <dbReference type="EMBL" id="GAG90905.1"/>
    </source>
</evidence>
<dbReference type="AlphaFoldDB" id="X1B728"/>
<organism evidence="2">
    <name type="scientific">marine sediment metagenome</name>
    <dbReference type="NCBI Taxonomy" id="412755"/>
    <lineage>
        <taxon>unclassified sequences</taxon>
        <taxon>metagenomes</taxon>
        <taxon>ecological metagenomes</taxon>
    </lineage>
</organism>
<feature type="transmembrane region" description="Helical" evidence="1">
    <location>
        <begin position="48"/>
        <end position="70"/>
    </location>
</feature>
<dbReference type="EMBL" id="BART01025875">
    <property type="protein sequence ID" value="GAG90905.1"/>
    <property type="molecule type" value="Genomic_DNA"/>
</dbReference>
<reference evidence="2" key="1">
    <citation type="journal article" date="2014" name="Front. Microbiol.">
        <title>High frequency of phylogenetically diverse reductive dehalogenase-homologous genes in deep subseafloor sedimentary metagenomes.</title>
        <authorList>
            <person name="Kawai M."/>
            <person name="Futagami T."/>
            <person name="Toyoda A."/>
            <person name="Takaki Y."/>
            <person name="Nishi S."/>
            <person name="Hori S."/>
            <person name="Arai W."/>
            <person name="Tsubouchi T."/>
            <person name="Morono Y."/>
            <person name="Uchiyama I."/>
            <person name="Ito T."/>
            <person name="Fujiyama A."/>
            <person name="Inagaki F."/>
            <person name="Takami H."/>
        </authorList>
    </citation>
    <scope>NUCLEOTIDE SEQUENCE</scope>
    <source>
        <strain evidence="2">Expedition CK06-06</strain>
    </source>
</reference>
<sequence>YAVGLGSVFLPMFYPIIIAGFLVAFPVAVVVGFISPLTSSLLTGMPPLFPPIAFIMMAEGVILAGIPALLYQKSKIKVLPTLIITIFAERLVLLAAVVLSAKWLDLPEGVLGLASLLRGLPGIIIIFIIIPPLIKKLERKMRTMAIME</sequence>
<proteinExistence type="predicted"/>
<evidence type="ECO:0008006" key="3">
    <source>
        <dbReference type="Google" id="ProtNLM"/>
    </source>
</evidence>